<dbReference type="InterPro" id="IPR011701">
    <property type="entry name" value="MFS"/>
</dbReference>
<sequence>MTVGEVDRVEQTAVPSWREVVRVPGVLPILLATALSTWGDYVARLAVASVVFTRTHSPLATATTLAVSYVPTILGSTLLSPLADRFHHRSVLAVMALVRALLVVVLIAAVDTVAPLPLLLGAMALLQLAGGPAASASRVMWVELVPDRRQFVRVMGLSELLDQTNQAVGLALGAVFIALVGVPTSLLLDLLTFLVVAAVVLAVVPRGSPRVDDEHHGGAFGRLLVGVRTVRHDTVLARLTLLSLAAVLGIVAPEAAAIAYARGGPGGGLLMAAPIAGAALGIVVVSRWAPQVAHRRLVPMALLMPVPLLFTAFTPPYAVVWGLWFVSGCLQAFMLPLQTSFAVLSPPARRATIFGLVGALSVGLTGAVYLLVGWLTEVTTAPAAVTMAAVVGLGATVLLAGTWPRQRILDAVTEAFDGAP</sequence>
<comment type="subcellular location">
    <subcellularLocation>
        <location evidence="1">Cell membrane</location>
        <topology evidence="1">Multi-pass membrane protein</topology>
    </subcellularLocation>
</comment>
<evidence type="ECO:0000313" key="8">
    <source>
        <dbReference type="Proteomes" id="UP000317893"/>
    </source>
</evidence>
<feature type="transmembrane region" description="Helical" evidence="6">
    <location>
        <begin position="59"/>
        <end position="79"/>
    </location>
</feature>
<dbReference type="GO" id="GO:0005886">
    <property type="term" value="C:plasma membrane"/>
    <property type="evidence" value="ECO:0007669"/>
    <property type="project" value="UniProtKB-SubCell"/>
</dbReference>
<keyword evidence="5 6" id="KW-0472">Membrane</keyword>
<evidence type="ECO:0000313" key="7">
    <source>
        <dbReference type="EMBL" id="TQJ10727.1"/>
    </source>
</evidence>
<feature type="transmembrane region" description="Helical" evidence="6">
    <location>
        <begin position="321"/>
        <end position="344"/>
    </location>
</feature>
<evidence type="ECO:0000256" key="3">
    <source>
        <dbReference type="ARBA" id="ARBA00022692"/>
    </source>
</evidence>
<feature type="transmembrane region" description="Helical" evidence="6">
    <location>
        <begin position="239"/>
        <end position="261"/>
    </location>
</feature>
<keyword evidence="4 6" id="KW-1133">Transmembrane helix</keyword>
<proteinExistence type="predicted"/>
<dbReference type="Pfam" id="PF07690">
    <property type="entry name" value="MFS_1"/>
    <property type="match status" value="1"/>
</dbReference>
<evidence type="ECO:0000256" key="1">
    <source>
        <dbReference type="ARBA" id="ARBA00004651"/>
    </source>
</evidence>
<protein>
    <submittedName>
        <fullName evidence="7">MFS transporter</fullName>
    </submittedName>
</protein>
<organism evidence="7 8">
    <name type="scientific">Lapillicoccus jejuensis</name>
    <dbReference type="NCBI Taxonomy" id="402171"/>
    <lineage>
        <taxon>Bacteria</taxon>
        <taxon>Bacillati</taxon>
        <taxon>Actinomycetota</taxon>
        <taxon>Actinomycetes</taxon>
        <taxon>Micrococcales</taxon>
        <taxon>Intrasporangiaceae</taxon>
        <taxon>Lapillicoccus</taxon>
    </lineage>
</organism>
<evidence type="ECO:0000256" key="6">
    <source>
        <dbReference type="SAM" id="Phobius"/>
    </source>
</evidence>
<reference evidence="7 8" key="1">
    <citation type="submission" date="2019-06" db="EMBL/GenBank/DDBJ databases">
        <title>Sequencing the genomes of 1000 actinobacteria strains.</title>
        <authorList>
            <person name="Klenk H.-P."/>
        </authorList>
    </citation>
    <scope>NUCLEOTIDE SEQUENCE [LARGE SCALE GENOMIC DNA]</scope>
    <source>
        <strain evidence="7 8">DSM 18607</strain>
    </source>
</reference>
<dbReference type="PANTHER" id="PTHR23513">
    <property type="entry name" value="INTEGRAL MEMBRANE EFFLUX PROTEIN-RELATED"/>
    <property type="match status" value="1"/>
</dbReference>
<feature type="transmembrane region" description="Helical" evidence="6">
    <location>
        <begin position="91"/>
        <end position="110"/>
    </location>
</feature>
<evidence type="ECO:0000256" key="4">
    <source>
        <dbReference type="ARBA" id="ARBA00022989"/>
    </source>
</evidence>
<dbReference type="OrthoDB" id="3227279at2"/>
<feature type="transmembrane region" description="Helical" evidence="6">
    <location>
        <begin position="186"/>
        <end position="204"/>
    </location>
</feature>
<comment type="caution">
    <text evidence="7">The sequence shown here is derived from an EMBL/GenBank/DDBJ whole genome shotgun (WGS) entry which is preliminary data.</text>
</comment>
<dbReference type="Gene3D" id="1.20.1250.20">
    <property type="entry name" value="MFS general substrate transporter like domains"/>
    <property type="match status" value="1"/>
</dbReference>
<gene>
    <name evidence="7" type="ORF">FB458_3863</name>
</gene>
<dbReference type="InterPro" id="IPR036259">
    <property type="entry name" value="MFS_trans_sf"/>
</dbReference>
<keyword evidence="2" id="KW-1003">Cell membrane</keyword>
<name>A0A542E5X1_9MICO</name>
<dbReference type="GO" id="GO:0022857">
    <property type="term" value="F:transmembrane transporter activity"/>
    <property type="evidence" value="ECO:0007669"/>
    <property type="project" value="InterPro"/>
</dbReference>
<keyword evidence="8" id="KW-1185">Reference proteome</keyword>
<feature type="transmembrane region" description="Helical" evidence="6">
    <location>
        <begin position="20"/>
        <end position="39"/>
    </location>
</feature>
<evidence type="ECO:0000256" key="5">
    <source>
        <dbReference type="ARBA" id="ARBA00023136"/>
    </source>
</evidence>
<dbReference type="AlphaFoldDB" id="A0A542E5X1"/>
<keyword evidence="3 6" id="KW-0812">Transmembrane</keyword>
<evidence type="ECO:0000256" key="2">
    <source>
        <dbReference type="ARBA" id="ARBA00022475"/>
    </source>
</evidence>
<feature type="transmembrane region" description="Helical" evidence="6">
    <location>
        <begin position="297"/>
        <end position="315"/>
    </location>
</feature>
<feature type="transmembrane region" description="Helical" evidence="6">
    <location>
        <begin position="381"/>
        <end position="400"/>
    </location>
</feature>
<dbReference type="Proteomes" id="UP000317893">
    <property type="component" value="Unassembled WGS sequence"/>
</dbReference>
<feature type="transmembrane region" description="Helical" evidence="6">
    <location>
        <begin position="267"/>
        <end position="285"/>
    </location>
</feature>
<dbReference type="SUPFAM" id="SSF103473">
    <property type="entry name" value="MFS general substrate transporter"/>
    <property type="match status" value="1"/>
</dbReference>
<dbReference type="PANTHER" id="PTHR23513:SF11">
    <property type="entry name" value="STAPHYLOFERRIN A TRANSPORTER"/>
    <property type="match status" value="1"/>
</dbReference>
<accession>A0A542E5X1</accession>
<feature type="transmembrane region" description="Helical" evidence="6">
    <location>
        <begin position="351"/>
        <end position="375"/>
    </location>
</feature>
<dbReference type="EMBL" id="VFMN01000001">
    <property type="protein sequence ID" value="TQJ10727.1"/>
    <property type="molecule type" value="Genomic_DNA"/>
</dbReference>